<dbReference type="OrthoDB" id="9813435at2"/>
<dbReference type="PROSITE" id="PS00138">
    <property type="entry name" value="SUBTILASE_SER"/>
    <property type="match status" value="1"/>
</dbReference>
<evidence type="ECO:0000256" key="2">
    <source>
        <dbReference type="ARBA" id="ARBA00022670"/>
    </source>
</evidence>
<dbReference type="PROSITE" id="PS00137">
    <property type="entry name" value="SUBTILASE_HIS"/>
    <property type="match status" value="1"/>
</dbReference>
<dbReference type="InterPro" id="IPR015500">
    <property type="entry name" value="Peptidase_S8_subtilisin-rel"/>
</dbReference>
<feature type="chain" id="PRO_5011520316" evidence="8">
    <location>
        <begin position="27"/>
        <end position="549"/>
    </location>
</feature>
<accession>A0A1H9V0H1</accession>
<dbReference type="PANTHER" id="PTHR43806">
    <property type="entry name" value="PEPTIDASE S8"/>
    <property type="match status" value="1"/>
</dbReference>
<dbReference type="InterPro" id="IPR023828">
    <property type="entry name" value="Peptidase_S8_Ser-AS"/>
</dbReference>
<keyword evidence="8" id="KW-0732">Signal</keyword>
<dbReference type="PANTHER" id="PTHR43806:SF11">
    <property type="entry name" value="CEREVISIN-RELATED"/>
    <property type="match status" value="1"/>
</dbReference>
<keyword evidence="3 5" id="KW-0378">Hydrolase</keyword>
<dbReference type="SUPFAM" id="SSF52743">
    <property type="entry name" value="Subtilisin-like"/>
    <property type="match status" value="1"/>
</dbReference>
<feature type="active site" description="Charge relay system" evidence="5">
    <location>
        <position position="450"/>
    </location>
</feature>
<dbReference type="EMBL" id="FOFR01000023">
    <property type="protein sequence ID" value="SES15270.1"/>
    <property type="molecule type" value="Genomic_DNA"/>
</dbReference>
<dbReference type="GO" id="GO:0004252">
    <property type="term" value="F:serine-type endopeptidase activity"/>
    <property type="evidence" value="ECO:0007669"/>
    <property type="project" value="UniProtKB-UniRule"/>
</dbReference>
<keyword evidence="2 5" id="KW-0645">Protease</keyword>
<organism evidence="10 11">
    <name type="scientific">Lentzea xinjiangensis</name>
    <dbReference type="NCBI Taxonomy" id="402600"/>
    <lineage>
        <taxon>Bacteria</taxon>
        <taxon>Bacillati</taxon>
        <taxon>Actinomycetota</taxon>
        <taxon>Actinomycetes</taxon>
        <taxon>Pseudonocardiales</taxon>
        <taxon>Pseudonocardiaceae</taxon>
        <taxon>Lentzea</taxon>
    </lineage>
</organism>
<evidence type="ECO:0000259" key="9">
    <source>
        <dbReference type="Pfam" id="PF00082"/>
    </source>
</evidence>
<evidence type="ECO:0000256" key="4">
    <source>
        <dbReference type="ARBA" id="ARBA00022825"/>
    </source>
</evidence>
<evidence type="ECO:0000256" key="3">
    <source>
        <dbReference type="ARBA" id="ARBA00022801"/>
    </source>
</evidence>
<reference evidence="11" key="1">
    <citation type="submission" date="2016-10" db="EMBL/GenBank/DDBJ databases">
        <authorList>
            <person name="Varghese N."/>
            <person name="Submissions S."/>
        </authorList>
    </citation>
    <scope>NUCLEOTIDE SEQUENCE [LARGE SCALE GENOMIC DNA]</scope>
    <source>
        <strain evidence="11">CGMCC 4.3525</strain>
    </source>
</reference>
<keyword evidence="11" id="KW-1185">Reference proteome</keyword>
<dbReference type="Proteomes" id="UP000199352">
    <property type="component" value="Unassembled WGS sequence"/>
</dbReference>
<dbReference type="Gene3D" id="3.40.50.200">
    <property type="entry name" value="Peptidase S8/S53 domain"/>
    <property type="match status" value="1"/>
</dbReference>
<dbReference type="STRING" id="402600.SAMN05216188_12390"/>
<sequence length="549" mass="58102">MRRRRLLPAALVVPLLLALGGVNAVAQPLSGYTVLVETGASRDAAKAAIRSAGGTVVKENTAVGSISARGPQAGFIQQVTASEAVFGAARDFVLTESPEAAAGTSGTPTIASGGPEPLEEDQWGLRMVRADLARDKQLGDPRVYVGVMDTGIDGSHPDLGPRLNRALSRNFTRDIPVDGDTCEVPSCVDPVDADDDGHGSHVAGIIAAPLNGFGTAGVAPDVTLVNLRVAQDCGYFFLQPVLDGLTYGADIGLDVINMSFFVDPWRFNCAASPDDSLDEQIEQRTIMAGFQRALNYAHGKGVTLVSSMGNQHEDLGKPRPHDILSPGYPGATRPRAVDNATCLKMPAEGEHVLGVTALGPSQAKADRSDYGVERTDFAAPGGFFKDYFGTPWYETQENEVLSAYPRNASRAKGYIDANDNITQKGRDEGHLVKHCKDGTCAFYAFIDGTSMAAPHVSATAALTISQYGKPDPTRPGTLTMPPDKVEKVLRGTADKVPCPTPRTVSYEHLGLPAEYNATCEGDLDFNGFYGHGVVDAFAAVTRGAEHLTS</sequence>
<feature type="active site" description="Charge relay system" evidence="5">
    <location>
        <position position="149"/>
    </location>
</feature>
<dbReference type="InterPro" id="IPR023827">
    <property type="entry name" value="Peptidase_S8_Asp-AS"/>
</dbReference>
<dbReference type="AlphaFoldDB" id="A0A1H9V0H1"/>
<protein>
    <submittedName>
        <fullName evidence="10">Serine protease, subtilisin family</fullName>
    </submittedName>
</protein>
<proteinExistence type="inferred from homology"/>
<evidence type="ECO:0000256" key="5">
    <source>
        <dbReference type="PROSITE-ProRule" id="PRU01240"/>
    </source>
</evidence>
<comment type="similarity">
    <text evidence="1 5 6">Belongs to the peptidase S8 family.</text>
</comment>
<dbReference type="PROSITE" id="PS00136">
    <property type="entry name" value="SUBTILASE_ASP"/>
    <property type="match status" value="1"/>
</dbReference>
<dbReference type="PRINTS" id="PR00723">
    <property type="entry name" value="SUBTILISIN"/>
</dbReference>
<feature type="signal peptide" evidence="8">
    <location>
        <begin position="1"/>
        <end position="26"/>
    </location>
</feature>
<evidence type="ECO:0000256" key="7">
    <source>
        <dbReference type="SAM" id="MobiDB-lite"/>
    </source>
</evidence>
<dbReference type="InterPro" id="IPR036852">
    <property type="entry name" value="Peptidase_S8/S53_dom_sf"/>
</dbReference>
<keyword evidence="4 5" id="KW-0720">Serine protease</keyword>
<dbReference type="InterPro" id="IPR022398">
    <property type="entry name" value="Peptidase_S8_His-AS"/>
</dbReference>
<feature type="active site" description="Charge relay system" evidence="5">
    <location>
        <position position="198"/>
    </location>
</feature>
<feature type="domain" description="Peptidase S8/S53" evidence="9">
    <location>
        <begin position="143"/>
        <end position="514"/>
    </location>
</feature>
<evidence type="ECO:0000313" key="10">
    <source>
        <dbReference type="EMBL" id="SES15270.1"/>
    </source>
</evidence>
<evidence type="ECO:0000256" key="1">
    <source>
        <dbReference type="ARBA" id="ARBA00011073"/>
    </source>
</evidence>
<dbReference type="InterPro" id="IPR050131">
    <property type="entry name" value="Peptidase_S8_subtilisin-like"/>
</dbReference>
<evidence type="ECO:0000313" key="11">
    <source>
        <dbReference type="Proteomes" id="UP000199352"/>
    </source>
</evidence>
<evidence type="ECO:0000256" key="6">
    <source>
        <dbReference type="RuleBase" id="RU003355"/>
    </source>
</evidence>
<dbReference type="InterPro" id="IPR000209">
    <property type="entry name" value="Peptidase_S8/S53_dom"/>
</dbReference>
<evidence type="ECO:0000256" key="8">
    <source>
        <dbReference type="SAM" id="SignalP"/>
    </source>
</evidence>
<dbReference type="GO" id="GO:0006508">
    <property type="term" value="P:proteolysis"/>
    <property type="evidence" value="ECO:0007669"/>
    <property type="project" value="UniProtKB-KW"/>
</dbReference>
<dbReference type="PROSITE" id="PS51892">
    <property type="entry name" value="SUBTILASE"/>
    <property type="match status" value="1"/>
</dbReference>
<name>A0A1H9V0H1_9PSEU</name>
<feature type="region of interest" description="Disordered" evidence="7">
    <location>
        <begin position="97"/>
        <end position="117"/>
    </location>
</feature>
<dbReference type="Pfam" id="PF00082">
    <property type="entry name" value="Peptidase_S8"/>
    <property type="match status" value="1"/>
</dbReference>
<gene>
    <name evidence="10" type="ORF">SAMN05216188_12390</name>
</gene>